<name>A0A9Q0UMK4_9ROSI</name>
<dbReference type="AlphaFoldDB" id="A0A9Q0UMK4"/>
<dbReference type="InterPro" id="IPR019453">
    <property type="entry name" value="VPS39/TGFA1_Znf"/>
</dbReference>
<gene>
    <name evidence="4" type="ORF">OIU74_004789</name>
</gene>
<sequence length="400" mass="44546">MHREALKLLHQLVEESNQSQPGLNPKFKPESIIEYLKPLCGTDPMLVLEFSMLVLESCPTQTIELFLSGNIPADLVNSYLKQYAPSMQGRYLELMLAMDENGISGNLQNEMVQIYLLEVLDWHAELNAQEKWDEKDYSPSRKKLLSALESISGYNPESLLKRLPADALYEERAHLLGKMNQHELALSLYVHKLRVPDLALSYCDHVYESAAHPPSISSGTLVKAKGGRATKKIAAIEGAEDIRVSLSGTDSSRSDGDADESGEEGGSTIMLDEVLDLLSKRWDRINGAQALKLLPKETKLQNLLPFLGPLLKKSSEANRNLSVIKSLRQSENLQVKDEMYNRRKTVVKITSDTTCALCNKKIGTSVFAVYPNGITIVHFVCFKDSQRMKAVGKGSALRKV</sequence>
<dbReference type="Pfam" id="PF10366">
    <property type="entry name" value="Vps39_1"/>
    <property type="match status" value="1"/>
</dbReference>
<dbReference type="EMBL" id="JAPFFM010000011">
    <property type="protein sequence ID" value="KAJ6732904.1"/>
    <property type="molecule type" value="Genomic_DNA"/>
</dbReference>
<reference evidence="4" key="1">
    <citation type="submission" date="2022-11" db="EMBL/GenBank/DDBJ databases">
        <authorList>
            <person name="Hyden B.L."/>
            <person name="Feng K."/>
            <person name="Yates T."/>
            <person name="Jawdy S."/>
            <person name="Smart L.B."/>
            <person name="Muchero W."/>
        </authorList>
    </citation>
    <scope>NUCLEOTIDE SEQUENCE</scope>
    <source>
        <tissue evidence="4">Shoot tip</tissue>
    </source>
</reference>
<dbReference type="GO" id="GO:0034058">
    <property type="term" value="P:endosomal vesicle fusion"/>
    <property type="evidence" value="ECO:0007669"/>
    <property type="project" value="TreeGrafter"/>
</dbReference>
<evidence type="ECO:0000259" key="3">
    <source>
        <dbReference type="Pfam" id="PF10367"/>
    </source>
</evidence>
<comment type="caution">
    <text evidence="4">The sequence shown here is derived from an EMBL/GenBank/DDBJ whole genome shotgun (WGS) entry which is preliminary data.</text>
</comment>
<dbReference type="Proteomes" id="UP001151752">
    <property type="component" value="Chromosome 7"/>
</dbReference>
<accession>A0A9Q0UMK4</accession>
<dbReference type="InterPro" id="IPR019452">
    <property type="entry name" value="VPS39/TGF_beta_rcpt-assoc_1"/>
</dbReference>
<evidence type="ECO:0000313" key="5">
    <source>
        <dbReference type="Proteomes" id="UP001151752"/>
    </source>
</evidence>
<proteinExistence type="predicted"/>
<protein>
    <submittedName>
        <fullName evidence="4">CNH DOMAIN CONTAINING</fullName>
    </submittedName>
</protein>
<evidence type="ECO:0000259" key="2">
    <source>
        <dbReference type="Pfam" id="PF10366"/>
    </source>
</evidence>
<dbReference type="PANTHER" id="PTHR12894:SF27">
    <property type="entry name" value="TRANSFORMING GROWTH FACTOR-BETA RECEPTOR-ASSOCIATED PROTEIN 1"/>
    <property type="match status" value="1"/>
</dbReference>
<evidence type="ECO:0000256" key="1">
    <source>
        <dbReference type="SAM" id="MobiDB-lite"/>
    </source>
</evidence>
<dbReference type="GO" id="GO:0016020">
    <property type="term" value="C:membrane"/>
    <property type="evidence" value="ECO:0007669"/>
    <property type="project" value="TreeGrafter"/>
</dbReference>
<dbReference type="Pfam" id="PF10367">
    <property type="entry name" value="zf-Vps39_C"/>
    <property type="match status" value="1"/>
</dbReference>
<dbReference type="GO" id="GO:0006914">
    <property type="term" value="P:autophagy"/>
    <property type="evidence" value="ECO:0007669"/>
    <property type="project" value="TreeGrafter"/>
</dbReference>
<reference evidence="4" key="2">
    <citation type="journal article" date="2023" name="Int. J. Mol. Sci.">
        <title>De Novo Assembly and Annotation of 11 Diverse Shrub Willow (Salix) Genomes Reveals Novel Gene Organization in Sex-Linked Regions.</title>
        <authorList>
            <person name="Hyden B."/>
            <person name="Feng K."/>
            <person name="Yates T.B."/>
            <person name="Jawdy S."/>
            <person name="Cereghino C."/>
            <person name="Smart L.B."/>
            <person name="Muchero W."/>
        </authorList>
    </citation>
    <scope>NUCLEOTIDE SEQUENCE</scope>
    <source>
        <tissue evidence="4">Shoot tip</tissue>
    </source>
</reference>
<dbReference type="PANTHER" id="PTHR12894">
    <property type="entry name" value="CNH DOMAIN CONTAINING"/>
    <property type="match status" value="1"/>
</dbReference>
<organism evidence="4 5">
    <name type="scientific">Salix koriyanagi</name>
    <dbReference type="NCBI Taxonomy" id="2511006"/>
    <lineage>
        <taxon>Eukaryota</taxon>
        <taxon>Viridiplantae</taxon>
        <taxon>Streptophyta</taxon>
        <taxon>Embryophyta</taxon>
        <taxon>Tracheophyta</taxon>
        <taxon>Spermatophyta</taxon>
        <taxon>Magnoliopsida</taxon>
        <taxon>eudicotyledons</taxon>
        <taxon>Gunneridae</taxon>
        <taxon>Pentapetalae</taxon>
        <taxon>rosids</taxon>
        <taxon>fabids</taxon>
        <taxon>Malpighiales</taxon>
        <taxon>Salicaceae</taxon>
        <taxon>Saliceae</taxon>
        <taxon>Salix</taxon>
    </lineage>
</organism>
<keyword evidence="5" id="KW-1185">Reference proteome</keyword>
<feature type="domain" description="Vacuolar sorting protein 39/Transforming growth factor beta receptor-associated" evidence="2">
    <location>
        <begin position="1"/>
        <end position="55"/>
    </location>
</feature>
<dbReference type="InterPro" id="IPR032914">
    <property type="entry name" value="Vam6/VPS39/TRAP1"/>
</dbReference>
<evidence type="ECO:0000313" key="4">
    <source>
        <dbReference type="EMBL" id="KAJ6732904.1"/>
    </source>
</evidence>
<dbReference type="GO" id="GO:0005737">
    <property type="term" value="C:cytoplasm"/>
    <property type="evidence" value="ECO:0007669"/>
    <property type="project" value="TreeGrafter"/>
</dbReference>
<feature type="region of interest" description="Disordered" evidence="1">
    <location>
        <begin position="246"/>
        <end position="265"/>
    </location>
</feature>
<feature type="domain" description="Vacuolar sorting protein 39/Transforming growth factor beta receptor-associated zinc finger" evidence="3">
    <location>
        <begin position="345"/>
        <end position="384"/>
    </location>
</feature>